<protein>
    <recommendedName>
        <fullName evidence="1">Rhodanese domain-containing protein</fullName>
    </recommendedName>
</protein>
<feature type="domain" description="Rhodanese" evidence="1">
    <location>
        <begin position="244"/>
        <end position="365"/>
    </location>
</feature>
<dbReference type="CDD" id="cd00158">
    <property type="entry name" value="RHOD"/>
    <property type="match status" value="1"/>
</dbReference>
<dbReference type="EMBL" id="JBJQOH010000003">
    <property type="protein sequence ID" value="KAL3691478.1"/>
    <property type="molecule type" value="Genomic_DNA"/>
</dbReference>
<reference evidence="2 3" key="1">
    <citation type="submission" date="2024-09" db="EMBL/GenBank/DDBJ databases">
        <title>Chromosome-scale assembly of Riccia sorocarpa.</title>
        <authorList>
            <person name="Paukszto L."/>
        </authorList>
    </citation>
    <scope>NUCLEOTIDE SEQUENCE [LARGE SCALE GENOMIC DNA]</scope>
    <source>
        <strain evidence="2">LP-2024</strain>
        <tissue evidence="2">Aerial parts of the thallus</tissue>
    </source>
</reference>
<dbReference type="InterPro" id="IPR001763">
    <property type="entry name" value="Rhodanese-like_dom"/>
</dbReference>
<comment type="caution">
    <text evidence="2">The sequence shown here is derived from an EMBL/GenBank/DDBJ whole genome shotgun (WGS) entry which is preliminary data.</text>
</comment>
<dbReference type="PANTHER" id="PTHR34209">
    <property type="entry name" value="RHODANESE/CELL CYCLE CONTROL PHOSPHATASE SUPERFAMILY PROTEIN"/>
    <property type="match status" value="1"/>
</dbReference>
<evidence type="ECO:0000259" key="1">
    <source>
        <dbReference type="PROSITE" id="PS50206"/>
    </source>
</evidence>
<dbReference type="InterPro" id="IPR044690">
    <property type="entry name" value="CAS_plant"/>
</dbReference>
<sequence>MVQALQMAGTAVAGAAVKSFVTGTPLPELKKVQLSTSRRSISVVARAKDEKNVPVAAVTLTSSMLAFLQSAAAAQALTKQEFEDAFTQAEQISGTVTSTAGNAYDTISGIVDKVITTLKPGIDVAAPLVQKSAETIASVAAPLASDAAREAQKALKSAGLDTEPVFEVGKTVVDRTSDVLQAATPIGSSFIQKFLSADPVFLAEAAGGLILVYLFSPTLLSGLGTAARGYAGNLTAAQALDLLINQDYTLIDIRTEKEKGRSGIPSLPGGAKNKYVAVPVEELPSKVRGQVRNSRKVEAEVAALKIAYLKKLNKGSKILLIDETGDIAKTVAKSLTSQGFKNTWVVSDGFKGGRGWVQSRLGTDNYGSTSFAEVISPSRIIPARFGTTRLLPGGADD</sequence>
<evidence type="ECO:0000313" key="3">
    <source>
        <dbReference type="Proteomes" id="UP001633002"/>
    </source>
</evidence>
<evidence type="ECO:0000313" key="2">
    <source>
        <dbReference type="EMBL" id="KAL3691478.1"/>
    </source>
</evidence>
<dbReference type="Gene3D" id="3.40.250.10">
    <property type="entry name" value="Rhodanese-like domain"/>
    <property type="match status" value="1"/>
</dbReference>
<dbReference type="Proteomes" id="UP001633002">
    <property type="component" value="Unassembled WGS sequence"/>
</dbReference>
<dbReference type="SMART" id="SM00450">
    <property type="entry name" value="RHOD"/>
    <property type="match status" value="1"/>
</dbReference>
<organism evidence="2 3">
    <name type="scientific">Riccia sorocarpa</name>
    <dbReference type="NCBI Taxonomy" id="122646"/>
    <lineage>
        <taxon>Eukaryota</taxon>
        <taxon>Viridiplantae</taxon>
        <taxon>Streptophyta</taxon>
        <taxon>Embryophyta</taxon>
        <taxon>Marchantiophyta</taxon>
        <taxon>Marchantiopsida</taxon>
        <taxon>Marchantiidae</taxon>
        <taxon>Marchantiales</taxon>
        <taxon>Ricciaceae</taxon>
        <taxon>Riccia</taxon>
    </lineage>
</organism>
<name>A0ABD3HJ65_9MARC</name>
<gene>
    <name evidence="2" type="ORF">R1sor_005129</name>
</gene>
<accession>A0ABD3HJ65</accession>
<dbReference type="Pfam" id="PF00581">
    <property type="entry name" value="Rhodanese"/>
    <property type="match status" value="1"/>
</dbReference>
<dbReference type="PANTHER" id="PTHR34209:SF1">
    <property type="entry name" value="CALCIUM SENSING RECEPTOR, CHLOROPLASTIC"/>
    <property type="match status" value="1"/>
</dbReference>
<dbReference type="InterPro" id="IPR036873">
    <property type="entry name" value="Rhodanese-like_dom_sf"/>
</dbReference>
<dbReference type="AlphaFoldDB" id="A0ABD3HJ65"/>
<proteinExistence type="predicted"/>
<dbReference type="PROSITE" id="PS50206">
    <property type="entry name" value="RHODANESE_3"/>
    <property type="match status" value="1"/>
</dbReference>
<dbReference type="SUPFAM" id="SSF52821">
    <property type="entry name" value="Rhodanese/Cell cycle control phosphatase"/>
    <property type="match status" value="1"/>
</dbReference>
<keyword evidence="3" id="KW-1185">Reference proteome</keyword>